<organism evidence="3 4">
    <name type="scientific">Trichogramma kaykai</name>
    <dbReference type="NCBI Taxonomy" id="54128"/>
    <lineage>
        <taxon>Eukaryota</taxon>
        <taxon>Metazoa</taxon>
        <taxon>Ecdysozoa</taxon>
        <taxon>Arthropoda</taxon>
        <taxon>Hexapoda</taxon>
        <taxon>Insecta</taxon>
        <taxon>Pterygota</taxon>
        <taxon>Neoptera</taxon>
        <taxon>Endopterygota</taxon>
        <taxon>Hymenoptera</taxon>
        <taxon>Apocrita</taxon>
        <taxon>Proctotrupomorpha</taxon>
        <taxon>Chalcidoidea</taxon>
        <taxon>Trichogrammatidae</taxon>
        <taxon>Trichogramma</taxon>
    </lineage>
</organism>
<feature type="domain" description="C2H2-type" evidence="2">
    <location>
        <begin position="97"/>
        <end position="125"/>
    </location>
</feature>
<gene>
    <name evidence="3" type="ORF">TKK_004973</name>
</gene>
<dbReference type="PROSITE" id="PS50157">
    <property type="entry name" value="ZINC_FINGER_C2H2_2"/>
    <property type="match status" value="1"/>
</dbReference>
<keyword evidence="1" id="KW-0479">Metal-binding</keyword>
<dbReference type="InterPro" id="IPR013087">
    <property type="entry name" value="Znf_C2H2_type"/>
</dbReference>
<dbReference type="InterPro" id="IPR036236">
    <property type="entry name" value="Znf_C2H2_sf"/>
</dbReference>
<sequence length="147" mass="17629">MENFQSSRFEKENSIRRLQERDQNRKIHLDDVEIEFECRDQKPVLNSLLKMEDDSQNCSQDVKYGNDWATTNGIKREIVDERHLKTHIDTTHNGVEYRCDLCQKKFPRKYSLKRHIDAAHNALKITKIFIWKIKFPNHVKAEPNNFE</sequence>
<dbReference type="SMART" id="SM00355">
    <property type="entry name" value="ZnF_C2H2"/>
    <property type="match status" value="1"/>
</dbReference>
<dbReference type="Gene3D" id="3.30.160.60">
    <property type="entry name" value="Classic Zinc Finger"/>
    <property type="match status" value="1"/>
</dbReference>
<evidence type="ECO:0000313" key="3">
    <source>
        <dbReference type="EMBL" id="KAL3401962.1"/>
    </source>
</evidence>
<protein>
    <recommendedName>
        <fullName evidence="2">C2H2-type domain-containing protein</fullName>
    </recommendedName>
</protein>
<comment type="caution">
    <text evidence="3">The sequence shown here is derived from an EMBL/GenBank/DDBJ whole genome shotgun (WGS) entry which is preliminary data.</text>
</comment>
<evidence type="ECO:0000256" key="1">
    <source>
        <dbReference type="PROSITE-ProRule" id="PRU00042"/>
    </source>
</evidence>
<dbReference type="Pfam" id="PF00096">
    <property type="entry name" value="zf-C2H2"/>
    <property type="match status" value="1"/>
</dbReference>
<proteinExistence type="predicted"/>
<dbReference type="SUPFAM" id="SSF57667">
    <property type="entry name" value="beta-beta-alpha zinc fingers"/>
    <property type="match status" value="1"/>
</dbReference>
<dbReference type="Proteomes" id="UP001627154">
    <property type="component" value="Unassembled WGS sequence"/>
</dbReference>
<reference evidence="3 4" key="1">
    <citation type="journal article" date="2024" name="bioRxiv">
        <title>A reference genome for Trichogramma kaykai: A tiny desert-dwelling parasitoid wasp with competing sex-ratio distorters.</title>
        <authorList>
            <person name="Culotta J."/>
            <person name="Lindsey A.R."/>
        </authorList>
    </citation>
    <scope>NUCLEOTIDE SEQUENCE [LARGE SCALE GENOMIC DNA]</scope>
    <source>
        <strain evidence="3 4">KSX58</strain>
    </source>
</reference>
<keyword evidence="1" id="KW-0863">Zinc-finger</keyword>
<keyword evidence="4" id="KW-1185">Reference proteome</keyword>
<evidence type="ECO:0000259" key="2">
    <source>
        <dbReference type="PROSITE" id="PS50157"/>
    </source>
</evidence>
<evidence type="ECO:0000313" key="4">
    <source>
        <dbReference type="Proteomes" id="UP001627154"/>
    </source>
</evidence>
<dbReference type="EMBL" id="JBJJXI010000041">
    <property type="protein sequence ID" value="KAL3401962.1"/>
    <property type="molecule type" value="Genomic_DNA"/>
</dbReference>
<dbReference type="PROSITE" id="PS00028">
    <property type="entry name" value="ZINC_FINGER_C2H2_1"/>
    <property type="match status" value="1"/>
</dbReference>
<keyword evidence="1" id="KW-0862">Zinc</keyword>
<name>A0ABD2X9G7_9HYME</name>
<dbReference type="AlphaFoldDB" id="A0ABD2X9G7"/>
<accession>A0ABD2X9G7</accession>
<dbReference type="GO" id="GO:0008270">
    <property type="term" value="F:zinc ion binding"/>
    <property type="evidence" value="ECO:0007669"/>
    <property type="project" value="UniProtKB-KW"/>
</dbReference>